<keyword evidence="4" id="KW-1185">Reference proteome</keyword>
<evidence type="ECO:0000313" key="4">
    <source>
        <dbReference type="Proteomes" id="UP000238836"/>
    </source>
</evidence>
<protein>
    <submittedName>
        <fullName evidence="3">Uncharacterized protein DUF3893</fullName>
    </submittedName>
</protein>
<dbReference type="EMBL" id="PVTZ01000014">
    <property type="protein sequence ID" value="PRZ12366.1"/>
    <property type="molecule type" value="Genomic_DNA"/>
</dbReference>
<evidence type="ECO:0000313" key="3">
    <source>
        <dbReference type="EMBL" id="PRZ12366.1"/>
    </source>
</evidence>
<evidence type="ECO:0000259" key="1">
    <source>
        <dbReference type="Pfam" id="PF13111"/>
    </source>
</evidence>
<dbReference type="Pfam" id="PF18157">
    <property type="entry name" value="MID_pPIWI_RE"/>
    <property type="match status" value="1"/>
</dbReference>
<evidence type="ECO:0000259" key="2">
    <source>
        <dbReference type="Pfam" id="PF18157"/>
    </source>
</evidence>
<feature type="domain" description="Prokaryotic pPIWI-RE MID" evidence="2">
    <location>
        <begin position="454"/>
        <end position="558"/>
    </location>
</feature>
<dbReference type="Pfam" id="PF13111">
    <property type="entry name" value="pPIWI_RE_X"/>
    <property type="match status" value="1"/>
</dbReference>
<comment type="caution">
    <text evidence="3">The sequence shown here is derived from an EMBL/GenBank/DDBJ whole genome shotgun (WGS) entry which is preliminary data.</text>
</comment>
<proteinExistence type="predicted"/>
<reference evidence="3 4" key="1">
    <citation type="submission" date="2018-03" db="EMBL/GenBank/DDBJ databases">
        <title>Genomic Encyclopedia of Archaeal and Bacterial Type Strains, Phase II (KMG-II): from individual species to whole genera.</title>
        <authorList>
            <person name="Goeker M."/>
        </authorList>
    </citation>
    <scope>NUCLEOTIDE SEQUENCE [LARGE SCALE GENOMIC DNA]</scope>
    <source>
        <strain evidence="3 4">RHA1</strain>
    </source>
</reference>
<dbReference type="Proteomes" id="UP000238836">
    <property type="component" value="Unassembled WGS sequence"/>
</dbReference>
<dbReference type="InterPro" id="IPR040496">
    <property type="entry name" value="MID_pPIWI_RE"/>
</dbReference>
<organism evidence="3 4">
    <name type="scientific">Laceyella sediminis</name>
    <dbReference type="NCBI Taxonomy" id="573074"/>
    <lineage>
        <taxon>Bacteria</taxon>
        <taxon>Bacillati</taxon>
        <taxon>Bacillota</taxon>
        <taxon>Bacilli</taxon>
        <taxon>Bacillales</taxon>
        <taxon>Thermoactinomycetaceae</taxon>
        <taxon>Laceyella</taxon>
    </lineage>
</organism>
<name>A0ABX5EKY6_9BACL</name>
<accession>A0ABX5EKY6</accession>
<dbReference type="RefSeq" id="WP_106343124.1">
    <property type="nucleotide sequence ID" value="NZ_PVTZ01000014.1"/>
</dbReference>
<feature type="domain" description="pPIWI-RE module N-terminal" evidence="1">
    <location>
        <begin position="24"/>
        <end position="369"/>
    </location>
</feature>
<dbReference type="InterPro" id="IPR025085">
    <property type="entry name" value="pPIWI_RE_X"/>
</dbReference>
<gene>
    <name evidence="3" type="ORF">CLV36_11430</name>
</gene>
<sequence>MESKYTAQLLMGNLNEDWLGSMDVYPVYMPRTWSVLFYNDNEPMQHVKKLKLDPLGNQIKLLHPGVISYSLSEDTLKGNKPWLYIKDKLDYLEELQELIKEWFLWVHKQKEIDNLVQLMKFQLSYGSKLSVDEIKENDNLIEGLLTRFFCQETKTFNVLETKEKIEREIICDFRSSFSGRRHEAICVPIELKKDYFSFVITFNSTVDPITKEKRITIHPSIRRWQRDTKKSKALRLNPKKKHSLYVLDKEVDKSSFFRFQIRSMKLGDNKFKPVFCYNHEYIFNKVVREKYQLEEIVKNPKSLMDLNDFFIGVPYGNSTFGGSHRVGAGIEPQLKKALYGYFMDNFHPVDLIKPVTVVKDEGIQEPADIFPKSKGRRTIDFGQIDYKGKTEFISLHVWSDNEILMEAVIDVLDHSFLSFEKFGAHKYLIHAANNREVVLAVKNESLNDIDRKMDNDSHASQKNRMDEVLNLLDKRKWTKGTYHLIQIPAYEHDDDQTGDPKEIIRKAFALKEMKTQFIHPMEIPDTTLQEEKKNEIWNSNHIRLEKALFDIFAKSGFVGSMNEFKFNLYGLDVFKFQDEANDDSKIHYLPIVSCCTSEKVGYYLLGSKQFVYQDDLLAHIGAIKNQVVTKLNWYEIERSLIELLKSDKHGHKILTVSAGVRRYFDHLQNNNFSLDHHLLNHVPNLSLCRYNVGWDVPGYYLFDHKKEETVKTKGIFKIHDHLYYGVGQKPDSDSKGKWETRFTSKSAKFQDRKLAEMLIASNESVDLIEIAKVVQNSRDINITTNFHGKFDYCLNILSQLKEYMEEI</sequence>